<keyword evidence="3" id="KW-1185">Reference proteome</keyword>
<gene>
    <name evidence="2" type="ORF">WG900_12225</name>
</gene>
<reference evidence="2 3" key="1">
    <citation type="submission" date="2024-03" db="EMBL/GenBank/DDBJ databases">
        <authorList>
            <person name="Jo J.-H."/>
        </authorList>
    </citation>
    <scope>NUCLEOTIDE SEQUENCE [LARGE SCALE GENOMIC DNA]</scope>
    <source>
        <strain evidence="2 3">AS3R-12</strain>
    </source>
</reference>
<evidence type="ECO:0000256" key="1">
    <source>
        <dbReference type="SAM" id="MobiDB-lite"/>
    </source>
</evidence>
<proteinExistence type="predicted"/>
<evidence type="ECO:0008006" key="4">
    <source>
        <dbReference type="Google" id="ProtNLM"/>
    </source>
</evidence>
<evidence type="ECO:0000313" key="3">
    <source>
        <dbReference type="Proteomes" id="UP001379235"/>
    </source>
</evidence>
<comment type="caution">
    <text evidence="2">The sequence shown here is derived from an EMBL/GenBank/DDBJ whole genome shotgun (WGS) entry which is preliminary data.</text>
</comment>
<protein>
    <recommendedName>
        <fullName evidence="4">DUF2946 domain-containing protein</fullName>
    </recommendedName>
</protein>
<name>A0ABU8S9P7_9SPHN</name>
<dbReference type="RefSeq" id="WP_339967458.1">
    <property type="nucleotide sequence ID" value="NZ_JBBHJY010000006.1"/>
</dbReference>
<organism evidence="2 3">
    <name type="scientific">Novosphingobium aquae</name>
    <dbReference type="NCBI Taxonomy" id="3133435"/>
    <lineage>
        <taxon>Bacteria</taxon>
        <taxon>Pseudomonadati</taxon>
        <taxon>Pseudomonadota</taxon>
        <taxon>Alphaproteobacteria</taxon>
        <taxon>Sphingomonadales</taxon>
        <taxon>Sphingomonadaceae</taxon>
        <taxon>Novosphingobium</taxon>
    </lineage>
</organism>
<dbReference type="Proteomes" id="UP001379235">
    <property type="component" value="Unassembled WGS sequence"/>
</dbReference>
<sequence>MTRSARQFPVILWLLAALALCVRAAVPAGWMPVADQGGIRIEICSGSGPMAMVLERDGSLHEGRGPASPTSRDPCPFGTAPAMAADLPPVIALAPPPLTQPQEHARIAAFAALPFVRGLTPPATGPPYAA</sequence>
<accession>A0ABU8S9P7</accession>
<dbReference type="EMBL" id="JBBHJY010000006">
    <property type="protein sequence ID" value="MEJ6010680.1"/>
    <property type="molecule type" value="Genomic_DNA"/>
</dbReference>
<feature type="region of interest" description="Disordered" evidence="1">
    <location>
        <begin position="59"/>
        <end position="79"/>
    </location>
</feature>
<evidence type="ECO:0000313" key="2">
    <source>
        <dbReference type="EMBL" id="MEJ6010680.1"/>
    </source>
</evidence>